<sequence>MGEEYFVGSIHGNRGSEILKKARDAYFKLMELGIDHAKAFEAATRFVDKLVEMYGDNFLKNCDFRKKLLENIHKLLQEVSQLIHNGKFLI</sequence>
<evidence type="ECO:0008006" key="3">
    <source>
        <dbReference type="Google" id="ProtNLM"/>
    </source>
</evidence>
<dbReference type="RefSeq" id="WP_285273876.1">
    <property type="nucleotide sequence ID" value="NZ_JASNVW010000003.1"/>
</dbReference>
<gene>
    <name evidence="1" type="ORF">QPL79_05900</name>
</gene>
<protein>
    <recommendedName>
        <fullName evidence="3">HEPN domain-containing protein</fullName>
    </recommendedName>
</protein>
<dbReference type="EMBL" id="JASNVW010000003">
    <property type="protein sequence ID" value="MDK6028891.1"/>
    <property type="molecule type" value="Genomic_DNA"/>
</dbReference>
<dbReference type="AlphaFoldDB" id="A0ABD4Z6E4"/>
<keyword evidence="2" id="KW-1185">Reference proteome</keyword>
<accession>A0ABD4Z6E4</accession>
<comment type="caution">
    <text evidence="1">The sequence shown here is derived from an EMBL/GenBank/DDBJ whole genome shotgun (WGS) entry which is preliminary data.</text>
</comment>
<name>A0ABD4Z6E4_9CREN</name>
<organism evidence="1 2">
    <name type="scientific">Ignisphaera cupida</name>
    <dbReference type="NCBI Taxonomy" id="3050454"/>
    <lineage>
        <taxon>Archaea</taxon>
        <taxon>Thermoproteota</taxon>
        <taxon>Thermoprotei</taxon>
        <taxon>Desulfurococcales</taxon>
        <taxon>Desulfurococcaceae</taxon>
        <taxon>Ignisphaera</taxon>
    </lineage>
</organism>
<evidence type="ECO:0000313" key="1">
    <source>
        <dbReference type="EMBL" id="MDK6028891.1"/>
    </source>
</evidence>
<proteinExistence type="predicted"/>
<dbReference type="Proteomes" id="UP001529235">
    <property type="component" value="Unassembled WGS sequence"/>
</dbReference>
<reference evidence="1 2" key="1">
    <citation type="submission" date="2023-05" db="EMBL/GenBank/DDBJ databases">
        <title>A new hyperthermophilic archaea 'Ignisphaera cupida' sp. nov. and description of the family 'Ignisphaeraceae' fam. nov.</title>
        <authorList>
            <person name="Podosokorskaya O.A."/>
            <person name="Elcheninov A.G."/>
            <person name="Klukina A."/>
            <person name="Merkel A.Y."/>
        </authorList>
    </citation>
    <scope>NUCLEOTIDE SEQUENCE [LARGE SCALE GENOMIC DNA]</scope>
    <source>
        <strain evidence="1 2">4213-co</strain>
    </source>
</reference>
<evidence type="ECO:0000313" key="2">
    <source>
        <dbReference type="Proteomes" id="UP001529235"/>
    </source>
</evidence>